<evidence type="ECO:0000313" key="1">
    <source>
        <dbReference type="EMBL" id="HDX33344.1"/>
    </source>
</evidence>
<comment type="caution">
    <text evidence="1">The sequence shown here is derived from an EMBL/GenBank/DDBJ whole genome shotgun (WGS) entry which is preliminary data.</text>
</comment>
<dbReference type="InterPro" id="IPR029033">
    <property type="entry name" value="His_PPase_superfam"/>
</dbReference>
<dbReference type="InterPro" id="IPR050275">
    <property type="entry name" value="PGM_Phosphatase"/>
</dbReference>
<dbReference type="Pfam" id="PF00300">
    <property type="entry name" value="His_Phos_1"/>
    <property type="match status" value="2"/>
</dbReference>
<reference evidence="1" key="1">
    <citation type="journal article" date="2020" name="mSystems">
        <title>Genome- and Community-Level Interaction Insights into Carbon Utilization and Element Cycling Functions of Hydrothermarchaeota in Hydrothermal Sediment.</title>
        <authorList>
            <person name="Zhou Z."/>
            <person name="Liu Y."/>
            <person name="Xu W."/>
            <person name="Pan J."/>
            <person name="Luo Z.H."/>
            <person name="Li M."/>
        </authorList>
    </citation>
    <scope>NUCLEOTIDE SEQUENCE [LARGE SCALE GENOMIC DNA]</scope>
    <source>
        <strain evidence="1">SpSt-289</strain>
    </source>
</reference>
<proteinExistence type="predicted"/>
<dbReference type="PANTHER" id="PTHR48100">
    <property type="entry name" value="BROAD-SPECIFICITY PHOSPHATASE YOR283W-RELATED"/>
    <property type="match status" value="1"/>
</dbReference>
<protein>
    <submittedName>
        <fullName evidence="1">Histidine phosphatase family protein</fullName>
    </submittedName>
</protein>
<dbReference type="InterPro" id="IPR013078">
    <property type="entry name" value="His_Pase_superF_clade-1"/>
</dbReference>
<gene>
    <name evidence="1" type="ORF">ENQ20_17935</name>
</gene>
<dbReference type="SUPFAM" id="SSF53254">
    <property type="entry name" value="Phosphoglycerate mutase-like"/>
    <property type="match status" value="1"/>
</dbReference>
<dbReference type="GO" id="GO:0016791">
    <property type="term" value="F:phosphatase activity"/>
    <property type="evidence" value="ECO:0007669"/>
    <property type="project" value="TreeGrafter"/>
</dbReference>
<dbReference type="Gene3D" id="3.40.50.1240">
    <property type="entry name" value="Phosphoglycerate mutase-like"/>
    <property type="match status" value="2"/>
</dbReference>
<organism evidence="1">
    <name type="scientific">Caldilinea aerophila</name>
    <dbReference type="NCBI Taxonomy" id="133453"/>
    <lineage>
        <taxon>Bacteria</taxon>
        <taxon>Bacillati</taxon>
        <taxon>Chloroflexota</taxon>
        <taxon>Caldilineae</taxon>
        <taxon>Caldilineales</taxon>
        <taxon>Caldilineaceae</taxon>
        <taxon>Caldilinea</taxon>
    </lineage>
</organism>
<dbReference type="EMBL" id="DSMG01000190">
    <property type="protein sequence ID" value="HDX33344.1"/>
    <property type="molecule type" value="Genomic_DNA"/>
</dbReference>
<accession>A0A7C1JFL5</accession>
<dbReference type="CDD" id="cd07067">
    <property type="entry name" value="HP_PGM_like"/>
    <property type="match status" value="1"/>
</dbReference>
<dbReference type="AlphaFoldDB" id="A0A7C1JFL5"/>
<dbReference type="SMART" id="SM00855">
    <property type="entry name" value="PGAM"/>
    <property type="match status" value="1"/>
</dbReference>
<name>A0A7C1JFL5_9CHLR</name>
<sequence length="219" mass="24338">MIAIASDVTLNDSIDDSTAVHPTPVRPVIVRPAIVYLARHATPDWNRKDIRYDVAPGPDLIPQGEQEAEKLGEFLRSAGVTRILASPLVRTRRTAEIAAEVAGIPVVIEEAVREYSREENDDIVFARCLPALETAAALASQEGPVAIVTHGGPIRVMLERFGVDADLLWHYRRQFDHQNPLPPAAAWELVRQENGQPWRMRLAFAPTSFVEHPSVIQYV</sequence>